<dbReference type="PANTHER" id="PTHR31900:SF30">
    <property type="entry name" value="SUPERFAMILY PROTEIN, PUTATIVE-RELATED"/>
    <property type="match status" value="1"/>
</dbReference>
<feature type="domain" description="F-box/LRR-repeat protein 15/At3g58940/PEG3-like LRR" evidence="3">
    <location>
        <begin position="129"/>
        <end position="243"/>
    </location>
</feature>
<evidence type="ECO:0000313" key="4">
    <source>
        <dbReference type="Proteomes" id="UP000504607"/>
    </source>
</evidence>
<organism evidence="4 5">
    <name type="scientific">Elaeis guineensis var. tenera</name>
    <name type="common">Oil palm</name>
    <dbReference type="NCBI Taxonomy" id="51953"/>
    <lineage>
        <taxon>Eukaryota</taxon>
        <taxon>Viridiplantae</taxon>
        <taxon>Streptophyta</taxon>
        <taxon>Embryophyta</taxon>
        <taxon>Tracheophyta</taxon>
        <taxon>Spermatophyta</taxon>
        <taxon>Magnoliopsida</taxon>
        <taxon>Liliopsida</taxon>
        <taxon>Arecaceae</taxon>
        <taxon>Arecoideae</taxon>
        <taxon>Cocoseae</taxon>
        <taxon>Elaeidinae</taxon>
        <taxon>Elaeis</taxon>
    </lineage>
</organism>
<evidence type="ECO:0000259" key="1">
    <source>
        <dbReference type="Pfam" id="PF00646"/>
    </source>
</evidence>
<dbReference type="PANTHER" id="PTHR31900">
    <property type="entry name" value="F-BOX/RNI SUPERFAMILY PROTEIN-RELATED"/>
    <property type="match status" value="1"/>
</dbReference>
<dbReference type="InterPro" id="IPR001810">
    <property type="entry name" value="F-box_dom"/>
</dbReference>
<dbReference type="SUPFAM" id="SSF52047">
    <property type="entry name" value="RNI-like"/>
    <property type="match status" value="1"/>
</dbReference>
<dbReference type="OrthoDB" id="695856at2759"/>
<dbReference type="InterPro" id="IPR055411">
    <property type="entry name" value="LRR_FXL15/At3g58940/PEG3-like"/>
</dbReference>
<accession>A0A6I9Q968</accession>
<protein>
    <submittedName>
        <fullName evidence="5">F-box/FBD/LRR-repeat protein At1g16930-like</fullName>
    </submittedName>
</protein>
<evidence type="ECO:0000259" key="3">
    <source>
        <dbReference type="Pfam" id="PF24758"/>
    </source>
</evidence>
<dbReference type="InterPro" id="IPR036047">
    <property type="entry name" value="F-box-like_dom_sf"/>
</dbReference>
<dbReference type="Proteomes" id="UP000504607">
    <property type="component" value="Chromosome 1"/>
</dbReference>
<dbReference type="Gene3D" id="3.80.10.10">
    <property type="entry name" value="Ribonuclease Inhibitor"/>
    <property type="match status" value="1"/>
</dbReference>
<proteinExistence type="predicted"/>
<sequence length="473" mass="55083">MAKPTTNKNHGINDLSDAALLHILSFLPTKNAAQTSLLSKRWRYLWIRVPVLDIDCSNLVCSSDLYAALQHRKHSPIRKLRLQFHGTNHCFRHFSEFKDWIYFSMRRGLEEFYLDGAVDHPTACLSSDHRPSIDKHLLPIGLMTYKNLRVLSLKDCSINACVRMDFGCLETLRLSRPRVKPQVLQQLIDSCPLLRSFVLEFYEHLKNLELRCQNLKSMKLICFHSRWSRIEFDMPNLQSFYYKGYLPEQVFSLTNPVNLIDAEICFCKGLNIYTDISFRNFISKFGQAKFLRLITPKIEEFVISKNLSEGLPPFFQRLKQLELKGSMTSTHTIFAIANFLEFSPILEVLSMIFVPTATKMSLERKETEFQASISCLRHHQMMMDSDMESDDAEFHELPKVSYNCLQHHLRKIKLVNFQGGADEMKLAKFLIGSAIALEEIHIQGIEQTFCHHMRVKRKLLRWITNPHTEVTYV</sequence>
<evidence type="ECO:0000259" key="2">
    <source>
        <dbReference type="Pfam" id="PF08387"/>
    </source>
</evidence>
<keyword evidence="4" id="KW-1185">Reference proteome</keyword>
<dbReference type="Pfam" id="PF00646">
    <property type="entry name" value="F-box"/>
    <property type="match status" value="1"/>
</dbReference>
<dbReference type="InterPro" id="IPR050232">
    <property type="entry name" value="FBL13/AtMIF1-like"/>
</dbReference>
<dbReference type="AlphaFoldDB" id="A0A6I9Q968"/>
<dbReference type="Gene3D" id="1.20.1280.50">
    <property type="match status" value="1"/>
</dbReference>
<dbReference type="Pfam" id="PF24758">
    <property type="entry name" value="LRR_At5g56370"/>
    <property type="match status" value="1"/>
</dbReference>
<dbReference type="InterPro" id="IPR053781">
    <property type="entry name" value="F-box_AtFBL13-like"/>
</dbReference>
<dbReference type="Pfam" id="PF08387">
    <property type="entry name" value="FBD"/>
    <property type="match status" value="1"/>
</dbReference>
<dbReference type="InterPro" id="IPR032675">
    <property type="entry name" value="LRR_dom_sf"/>
</dbReference>
<evidence type="ECO:0000313" key="5">
    <source>
        <dbReference type="RefSeq" id="XP_010905009.2"/>
    </source>
</evidence>
<dbReference type="InterPro" id="IPR006566">
    <property type="entry name" value="FBD"/>
</dbReference>
<dbReference type="CDD" id="cd22160">
    <property type="entry name" value="F-box_AtFBL13-like"/>
    <property type="match status" value="1"/>
</dbReference>
<dbReference type="KEGG" id="egu:105032297"/>
<feature type="domain" description="FBD" evidence="2">
    <location>
        <begin position="403"/>
        <end position="440"/>
    </location>
</feature>
<gene>
    <name evidence="5" type="primary">LOC105032297</name>
</gene>
<name>A0A6I9Q968_ELAGV</name>
<dbReference type="SUPFAM" id="SSF81383">
    <property type="entry name" value="F-box domain"/>
    <property type="match status" value="1"/>
</dbReference>
<dbReference type="RefSeq" id="XP_010905009.2">
    <property type="nucleotide sequence ID" value="XM_010906707.2"/>
</dbReference>
<dbReference type="InParanoid" id="A0A6I9Q968"/>
<reference evidence="5" key="1">
    <citation type="submission" date="2025-08" db="UniProtKB">
        <authorList>
            <consortium name="RefSeq"/>
        </authorList>
    </citation>
    <scope>IDENTIFICATION</scope>
</reference>
<feature type="domain" description="F-box" evidence="1">
    <location>
        <begin position="12"/>
        <end position="49"/>
    </location>
</feature>